<dbReference type="InterPro" id="IPR002156">
    <property type="entry name" value="RNaseH_domain"/>
</dbReference>
<dbReference type="Gene3D" id="1.50.10.10">
    <property type="match status" value="1"/>
</dbReference>
<dbReference type="SUPFAM" id="SSF53098">
    <property type="entry name" value="Ribonuclease H-like"/>
    <property type="match status" value="1"/>
</dbReference>
<dbReference type="InterPro" id="IPR012341">
    <property type="entry name" value="6hp_glycosidase-like_sf"/>
</dbReference>
<feature type="domain" description="RNase H type-1" evidence="3">
    <location>
        <begin position="882"/>
        <end position="1045"/>
    </location>
</feature>
<dbReference type="GO" id="GO:0004560">
    <property type="term" value="F:alpha-L-fucosidase activity"/>
    <property type="evidence" value="ECO:0007669"/>
    <property type="project" value="TreeGrafter"/>
</dbReference>
<dbReference type="InterPro" id="IPR049053">
    <property type="entry name" value="AFCA-like_C"/>
</dbReference>
<dbReference type="Pfam" id="PF21307">
    <property type="entry name" value="Glyco_hydro_95_C"/>
    <property type="match status" value="1"/>
</dbReference>
<dbReference type="SUPFAM" id="SSF48208">
    <property type="entry name" value="Six-hairpin glycosidases"/>
    <property type="match status" value="1"/>
</dbReference>
<dbReference type="GO" id="GO:0005975">
    <property type="term" value="P:carbohydrate metabolic process"/>
    <property type="evidence" value="ECO:0007669"/>
    <property type="project" value="InterPro"/>
</dbReference>
<accession>A0A9W4U827</accession>
<name>A0A9W4U827_9PLEO</name>
<protein>
    <recommendedName>
        <fullName evidence="3">RNase H type-1 domain-containing protein</fullName>
    </recommendedName>
</protein>
<feature type="compositionally biased region" description="Polar residues" evidence="1">
    <location>
        <begin position="309"/>
        <end position="318"/>
    </location>
</feature>
<proteinExistence type="predicted"/>
<dbReference type="InterPro" id="IPR054363">
    <property type="entry name" value="GH95_cat"/>
</dbReference>
<dbReference type="PANTHER" id="PTHR31084">
    <property type="entry name" value="ALPHA-L-FUCOSIDASE 2"/>
    <property type="match status" value="1"/>
</dbReference>
<dbReference type="InterPro" id="IPR036397">
    <property type="entry name" value="RNaseH_sf"/>
</dbReference>
<evidence type="ECO:0000256" key="1">
    <source>
        <dbReference type="SAM" id="MobiDB-lite"/>
    </source>
</evidence>
<feature type="chain" id="PRO_5040957937" description="RNase H type-1 domain-containing protein" evidence="2">
    <location>
        <begin position="19"/>
        <end position="1060"/>
    </location>
</feature>
<gene>
    <name evidence="4" type="ORF">PDIGIT_LOCUS3169</name>
</gene>
<dbReference type="InterPro" id="IPR008928">
    <property type="entry name" value="6-hairpin_glycosidase_sf"/>
</dbReference>
<feature type="region of interest" description="Disordered" evidence="1">
    <location>
        <begin position="309"/>
        <end position="331"/>
    </location>
</feature>
<comment type="caution">
    <text evidence="4">The sequence shown here is derived from an EMBL/GenBank/DDBJ whole genome shotgun (WGS) entry which is preliminary data.</text>
</comment>
<dbReference type="Gene3D" id="2.70.98.50">
    <property type="entry name" value="putative glycoside hydrolase family protein from bacillus halodurans"/>
    <property type="match status" value="1"/>
</dbReference>
<evidence type="ECO:0000259" key="3">
    <source>
        <dbReference type="PROSITE" id="PS50879"/>
    </source>
</evidence>
<keyword evidence="2" id="KW-0732">Signal</keyword>
<dbReference type="PANTHER" id="PTHR31084:SF0">
    <property type="entry name" value="ALPHA-L-FUCOSIDASE 2"/>
    <property type="match status" value="1"/>
</dbReference>
<dbReference type="InterPro" id="IPR012337">
    <property type="entry name" value="RNaseH-like_sf"/>
</dbReference>
<dbReference type="AlphaFoldDB" id="A0A9W4U827"/>
<dbReference type="Pfam" id="PF14498">
    <property type="entry name" value="Glyco_hyd_65N_2"/>
    <property type="match status" value="1"/>
</dbReference>
<reference evidence="4" key="1">
    <citation type="submission" date="2023-01" db="EMBL/GenBank/DDBJ databases">
        <authorList>
            <person name="Van Ghelder C."/>
            <person name="Rancurel C."/>
        </authorList>
    </citation>
    <scope>NUCLEOTIDE SEQUENCE</scope>
    <source>
        <strain evidence="4">CNCM I-4278</strain>
    </source>
</reference>
<dbReference type="Pfam" id="PF22124">
    <property type="entry name" value="Glyco_hydro_95_cat"/>
    <property type="match status" value="2"/>
</dbReference>
<dbReference type="Pfam" id="PF00075">
    <property type="entry name" value="RNase_H"/>
    <property type="match status" value="1"/>
</dbReference>
<feature type="signal peptide" evidence="2">
    <location>
        <begin position="1"/>
        <end position="18"/>
    </location>
</feature>
<dbReference type="OrthoDB" id="2848340at2759"/>
<sequence>MRTFAVTLALTTVLVATAQDFSPPNSKDIHSRLWYSAPGVSTVWHEHLPIGNGRLGGMVRGGIPADMVYINEDSFWSGGPMNRVNPSAQDSLGRIRPWLLQGAIPDATFEADLGISGVPSSMRQYMPGGDFQIVFQEQTGNATDYERWLDLSDGTAGAYYNLGGTTYKREYLASNPDDVLAIHLTASEAGALSFYIKFQRPTSGQNRWAEASYAENGDTIITKLQENSIVAYFAAKVKISGGKMRQVGDQIQVSGSDEAWIYANMETTVRHENPLEVAVGKVEAAASSSYLTLRERHVSDHAGLFNRTSLSMGNSTDAQRSKDTGARRRALSDGSFDPELLSLFFQYGRYLLIASSRPGSFPPNLQGIWNSALDPAWGSKFTININLQMNYWPSEVGNLHELTEPLFDLIAKLYESGKVTAKKMYNARGWVAHHNTDIWGDTAPQDIYAASAYWPMGHVWLLQHVFEHYQYTGDKHSLKPLSIGPTMDNSLLRELFDNILKAARVLGKNDNSTLLQDIQNTKERLPPLQVSPRTGSLMEWIEDYEESEPGHRHFSPLYGLFPGSEITPQDPKIWNASIALIKRRVDSGSGNNGWSRSWLAALYARLHSGAQTQSSLSTLLSEYTYNSLLGTGPPAPFQIDGNFGGCAAIAESLLQSHNGVLNVLPARLPGSEAGAFEGLVGRGGFEVSARWSEGKVEWARVLSRVGGALNVTFGTGGVFKVANGGGSGNGTSIPSFGGGNGTIFEGLSYVAVNTTAGGVFMDTNDIVHTLPDGQTVCRDHHLALCEKCKLDFTLVNRVMAMKVDHENKRAAFLSDIQSMRDDIFKSKNAPEKHTEHHPRSKCGTGKIIPTLFTQPTPDTHPSDLFAADTTNPSAIRFVNRKNSAQGMVFVSGVCLDEGQADSRAGWGIIVDPCELVADSSPRGVNGRLEEEGPFGDKAPQTGSRAELRAVLGALHYCDWFSEGLTSMVLAIDSETVVKGATEWIKKWVKTGWKTSNRTPVKNKDLWEALLGQIETEAEKGLEVHFWRIDRTFNVGAQELAKKGAMLPAVKEYTPHNSAEL</sequence>
<dbReference type="GO" id="GO:0004523">
    <property type="term" value="F:RNA-DNA hybrid ribonuclease activity"/>
    <property type="evidence" value="ECO:0007669"/>
    <property type="project" value="InterPro"/>
</dbReference>
<keyword evidence="5" id="KW-1185">Reference proteome</keyword>
<dbReference type="CDD" id="cd13934">
    <property type="entry name" value="RNase_H_Dikarya_like"/>
    <property type="match status" value="1"/>
</dbReference>
<dbReference type="InterPro" id="IPR027414">
    <property type="entry name" value="GH95_N_dom"/>
</dbReference>
<dbReference type="EMBL" id="CAOQHR010000002">
    <property type="protein sequence ID" value="CAI6309790.1"/>
    <property type="molecule type" value="Genomic_DNA"/>
</dbReference>
<dbReference type="Proteomes" id="UP001152607">
    <property type="component" value="Unassembled WGS sequence"/>
</dbReference>
<dbReference type="Gene3D" id="3.30.420.10">
    <property type="entry name" value="Ribonuclease H-like superfamily/Ribonuclease H"/>
    <property type="match status" value="1"/>
</dbReference>
<organism evidence="4 5">
    <name type="scientific">Periconia digitata</name>
    <dbReference type="NCBI Taxonomy" id="1303443"/>
    <lineage>
        <taxon>Eukaryota</taxon>
        <taxon>Fungi</taxon>
        <taxon>Dikarya</taxon>
        <taxon>Ascomycota</taxon>
        <taxon>Pezizomycotina</taxon>
        <taxon>Dothideomycetes</taxon>
        <taxon>Pleosporomycetidae</taxon>
        <taxon>Pleosporales</taxon>
        <taxon>Massarineae</taxon>
        <taxon>Periconiaceae</taxon>
        <taxon>Periconia</taxon>
    </lineage>
</organism>
<evidence type="ECO:0000313" key="4">
    <source>
        <dbReference type="EMBL" id="CAI6309790.1"/>
    </source>
</evidence>
<dbReference type="GO" id="GO:0003676">
    <property type="term" value="F:nucleic acid binding"/>
    <property type="evidence" value="ECO:0007669"/>
    <property type="project" value="InterPro"/>
</dbReference>
<evidence type="ECO:0000256" key="2">
    <source>
        <dbReference type="SAM" id="SignalP"/>
    </source>
</evidence>
<dbReference type="PROSITE" id="PS50879">
    <property type="entry name" value="RNASE_H_1"/>
    <property type="match status" value="1"/>
</dbReference>
<evidence type="ECO:0000313" key="5">
    <source>
        <dbReference type="Proteomes" id="UP001152607"/>
    </source>
</evidence>